<dbReference type="Pfam" id="PF24659">
    <property type="entry name" value="DUF7648"/>
    <property type="match status" value="1"/>
</dbReference>
<keyword evidence="9" id="KW-1185">Reference proteome</keyword>
<dbReference type="InterPro" id="IPR019786">
    <property type="entry name" value="Zinc_finger_PHD-type_CS"/>
</dbReference>
<dbReference type="PROSITE" id="PS01359">
    <property type="entry name" value="ZF_PHD_1"/>
    <property type="match status" value="1"/>
</dbReference>
<proteinExistence type="predicted"/>
<feature type="compositionally biased region" description="Basic and acidic residues" evidence="6">
    <location>
        <begin position="878"/>
        <end position="893"/>
    </location>
</feature>
<feature type="compositionally biased region" description="Basic and acidic residues" evidence="6">
    <location>
        <begin position="1034"/>
        <end position="1048"/>
    </location>
</feature>
<feature type="region of interest" description="Disordered" evidence="6">
    <location>
        <begin position="536"/>
        <end position="929"/>
    </location>
</feature>
<evidence type="ECO:0000256" key="4">
    <source>
        <dbReference type="ARBA" id="ARBA00022833"/>
    </source>
</evidence>
<dbReference type="GO" id="GO:0008270">
    <property type="term" value="F:zinc ion binding"/>
    <property type="evidence" value="ECO:0007669"/>
    <property type="project" value="UniProtKB-KW"/>
</dbReference>
<feature type="compositionally biased region" description="Basic and acidic residues" evidence="6">
    <location>
        <begin position="622"/>
        <end position="636"/>
    </location>
</feature>
<keyword evidence="2" id="KW-0479">Metal-binding</keyword>
<feature type="compositionally biased region" description="Polar residues" evidence="6">
    <location>
        <begin position="1104"/>
        <end position="1117"/>
    </location>
</feature>
<dbReference type="PANTHER" id="PTHR14571:SF9">
    <property type="entry name" value="HISTONE-LYSINE N-METHYLTRANSFERASE SET-26-RELATED"/>
    <property type="match status" value="1"/>
</dbReference>
<evidence type="ECO:0000256" key="3">
    <source>
        <dbReference type="ARBA" id="ARBA00022771"/>
    </source>
</evidence>
<dbReference type="SMART" id="SM00249">
    <property type="entry name" value="PHD"/>
    <property type="match status" value="1"/>
</dbReference>
<feature type="compositionally biased region" description="Polar residues" evidence="6">
    <location>
        <begin position="349"/>
        <end position="361"/>
    </location>
</feature>
<dbReference type="Gene3D" id="3.30.40.10">
    <property type="entry name" value="Zinc/RING finger domain, C3HC4 (zinc finger)"/>
    <property type="match status" value="1"/>
</dbReference>
<comment type="subcellular location">
    <subcellularLocation>
        <location evidence="1">Nucleus</location>
    </subcellularLocation>
</comment>
<dbReference type="Proteomes" id="UP000243975">
    <property type="component" value="Unassembled WGS sequence"/>
</dbReference>
<keyword evidence="4" id="KW-0862">Zinc</keyword>
<feature type="compositionally biased region" description="Basic and acidic residues" evidence="6">
    <location>
        <begin position="860"/>
        <end position="870"/>
    </location>
</feature>
<feature type="compositionally biased region" description="Polar residues" evidence="6">
    <location>
        <begin position="711"/>
        <end position="750"/>
    </location>
</feature>
<dbReference type="Gramene" id="KVH89967">
    <property type="protein sequence ID" value="KVH89967"/>
    <property type="gene ID" value="Ccrd_008035"/>
</dbReference>
<keyword evidence="5" id="KW-0539">Nucleus</keyword>
<feature type="compositionally biased region" description="Low complexity" evidence="6">
    <location>
        <begin position="894"/>
        <end position="909"/>
    </location>
</feature>
<reference evidence="8 9" key="1">
    <citation type="journal article" date="2016" name="Sci. Rep.">
        <title>The genome sequence of the outbreeding globe artichoke constructed de novo incorporating a phase-aware low-pass sequencing strategy of F1 progeny.</title>
        <authorList>
            <person name="Scaglione D."/>
            <person name="Reyes-Chin-Wo S."/>
            <person name="Acquadro A."/>
            <person name="Froenicke L."/>
            <person name="Portis E."/>
            <person name="Beitel C."/>
            <person name="Tirone M."/>
            <person name="Mauro R."/>
            <person name="Lo Monaco A."/>
            <person name="Mauromicale G."/>
            <person name="Faccioli P."/>
            <person name="Cattivelli L."/>
            <person name="Rieseberg L."/>
            <person name="Michelmore R."/>
            <person name="Lanteri S."/>
        </authorList>
    </citation>
    <scope>NUCLEOTIDE SEQUENCE [LARGE SCALE GENOMIC DNA]</scope>
    <source>
        <strain evidence="8">2C</strain>
    </source>
</reference>
<dbReference type="OMA" id="DWVDESW"/>
<comment type="caution">
    <text evidence="8">The sequence shown here is derived from an EMBL/GenBank/DDBJ whole genome shotgun (WGS) entry which is preliminary data.</text>
</comment>
<gene>
    <name evidence="8" type="ORF">Ccrd_008035</name>
</gene>
<feature type="compositionally biased region" description="Basic residues" evidence="6">
    <location>
        <begin position="1053"/>
        <end position="1063"/>
    </location>
</feature>
<feature type="compositionally biased region" description="Polar residues" evidence="6">
    <location>
        <begin position="386"/>
        <end position="399"/>
    </location>
</feature>
<dbReference type="SUPFAM" id="SSF57903">
    <property type="entry name" value="FYVE/PHD zinc finger"/>
    <property type="match status" value="1"/>
</dbReference>
<dbReference type="GO" id="GO:0005634">
    <property type="term" value="C:nucleus"/>
    <property type="evidence" value="ECO:0007669"/>
    <property type="project" value="UniProtKB-SubCell"/>
</dbReference>
<feature type="compositionally biased region" description="Polar residues" evidence="6">
    <location>
        <begin position="588"/>
        <end position="599"/>
    </location>
</feature>
<feature type="compositionally biased region" description="Pro residues" evidence="6">
    <location>
        <begin position="767"/>
        <end position="780"/>
    </location>
</feature>
<evidence type="ECO:0000256" key="1">
    <source>
        <dbReference type="ARBA" id="ARBA00004123"/>
    </source>
</evidence>
<organism evidence="8 9">
    <name type="scientific">Cynara cardunculus var. scolymus</name>
    <name type="common">Globe artichoke</name>
    <name type="synonym">Cynara scolymus</name>
    <dbReference type="NCBI Taxonomy" id="59895"/>
    <lineage>
        <taxon>Eukaryota</taxon>
        <taxon>Viridiplantae</taxon>
        <taxon>Streptophyta</taxon>
        <taxon>Embryophyta</taxon>
        <taxon>Tracheophyta</taxon>
        <taxon>Spermatophyta</taxon>
        <taxon>Magnoliopsida</taxon>
        <taxon>eudicotyledons</taxon>
        <taxon>Gunneridae</taxon>
        <taxon>Pentapetalae</taxon>
        <taxon>asterids</taxon>
        <taxon>campanulids</taxon>
        <taxon>Asterales</taxon>
        <taxon>Asteraceae</taxon>
        <taxon>Carduoideae</taxon>
        <taxon>Cardueae</taxon>
        <taxon>Carduinae</taxon>
        <taxon>Cynara</taxon>
    </lineage>
</organism>
<dbReference type="InterPro" id="IPR001965">
    <property type="entry name" value="Znf_PHD"/>
</dbReference>
<feature type="compositionally biased region" description="Low complexity" evidence="6">
    <location>
        <begin position="677"/>
        <end position="695"/>
    </location>
</feature>
<sequence length="1117" mass="121926">MKSRSHRLPTISDTPDDWVDESWTVDCVCGVNFDDGEEMVDCDECGVWVHTRCSRYVKSEKLFACDKCKSKKLRKESEETEVAQLLVELPTKTLRMDSPYPMSCPPQNPLQVWTEIPLEEKVHVQGIPGGDPSLFGGVSSIFSPELWKCTGYVPKKFNFQYREFPCWDERQDDGNEGKEEMETRASKGADALFSLSKENALPAQVAAFSGMKTLDNGGCDMGPPTTDKKKQEVENYEGKRQHGGVRRERSLPKPIVIHSGNQKKDDSRVFKDLNRKKNGKAVDKEGDSRKRDLHSFESVPTTSSDAKHSESYEGKGLKVFKTDKQSCKHENSREDVQANHKSGGCLDMFNTNNNPSSSGQPSEKVPFDDSGLNPSKEAKQMEENDGNQVPPSLEISPQTEDGMASSLIHNPMETITMKDEVGQDVVDDVNENRTSCSRSNGTQSNVNNLEKVGLAPNSELHASPLRSIEVKAVETNCPGKTSNSEILSSDIKLDSSKTVPQVTRISNDPLSANFEVKKEAVSVSQIYKVQNVDKGLPHVDGQADEPDEPPCGPSQPKGHIKGSENSTVARGSSEFKHGAGPPEGLSKSHGTVRSPSRAPNQCKVAVSTVVKSSVGKPSKSSVPDKARYSNADDRNSSGKQKGVCDNNIKGKRDNASESPRIGDASEKPKKLVKDLPKSLSTSALKSSHLSKSSHAPVSKKNSSDSKDPAILSSSKNSSVQIAATPDSGDSANSLRSENGTLEQNKSTSELSGRGEKINQLNRQPAPKNNPPHVHPLPSTNPPATLSDEELALLLHQELNSSPRVPRVPRMRHAGSLPQLASSTPTSTLMKRTSSSGGKDNGLVSRKKNKDLANNGPSNSREFDGAKKVDRLPSLPNSRRHDLMKNGSAKHIDKSAPPASTTASSGPSSSNEANEHNMSSTRTSPQNASDDETVAIGVPTHRTLPGLIAEIMSKGRRMTYEELCNAVLPHWPNLRKHNGERYAYSSHSQAVLDCLRNRSEWSRLVDRGPKTNAGRKRRKSEADAQNLESEEDDYSTDRNTKDVDSKSLESQRSGKQKARKHRRLALQGRGIKDVRRRRKAEVLSDDIDSSDSSEESAFSDEGGTNEASASSDEMGTMS</sequence>
<feature type="compositionally biased region" description="Basic and acidic residues" evidence="6">
    <location>
        <begin position="305"/>
        <end position="338"/>
    </location>
</feature>
<evidence type="ECO:0000259" key="7">
    <source>
        <dbReference type="SMART" id="SM00249"/>
    </source>
</evidence>
<feature type="compositionally biased region" description="Basic and acidic residues" evidence="6">
    <location>
        <begin position="262"/>
        <end position="295"/>
    </location>
</feature>
<evidence type="ECO:0000256" key="5">
    <source>
        <dbReference type="ARBA" id="ARBA00023242"/>
    </source>
</evidence>
<accession>A0A118JT98</accession>
<evidence type="ECO:0000313" key="8">
    <source>
        <dbReference type="EMBL" id="KVH89967.1"/>
    </source>
</evidence>
<feature type="compositionally biased region" description="Polar residues" evidence="6">
    <location>
        <begin position="915"/>
        <end position="927"/>
    </location>
</feature>
<dbReference type="InterPro" id="IPR056065">
    <property type="entry name" value="DUF7648"/>
</dbReference>
<dbReference type="PANTHER" id="PTHR14571">
    <property type="entry name" value="HISTONE-LYSINE N-METHYLTRANSFERASE SET-26-RELATED"/>
    <property type="match status" value="1"/>
</dbReference>
<dbReference type="STRING" id="59895.A0A118JT98"/>
<feature type="compositionally biased region" description="Low complexity" evidence="6">
    <location>
        <begin position="603"/>
        <end position="621"/>
    </location>
</feature>
<dbReference type="InterPro" id="IPR013083">
    <property type="entry name" value="Znf_RING/FYVE/PHD"/>
</dbReference>
<keyword evidence="3" id="KW-0863">Zinc-finger</keyword>
<dbReference type="InterPro" id="IPR011011">
    <property type="entry name" value="Znf_FYVE_PHD"/>
</dbReference>
<feature type="compositionally biased region" description="Polar residues" evidence="6">
    <location>
        <begin position="818"/>
        <end position="837"/>
    </location>
</feature>
<name>A0A118JT98_CYNCS</name>
<evidence type="ECO:0000313" key="9">
    <source>
        <dbReference type="Proteomes" id="UP000243975"/>
    </source>
</evidence>
<feature type="compositionally biased region" description="Acidic residues" evidence="6">
    <location>
        <begin position="1082"/>
        <end position="1097"/>
    </location>
</feature>
<dbReference type="AlphaFoldDB" id="A0A118JT98"/>
<feature type="region of interest" description="Disordered" evidence="6">
    <location>
        <begin position="215"/>
        <end position="414"/>
    </location>
</feature>
<evidence type="ECO:0000256" key="6">
    <source>
        <dbReference type="SAM" id="MobiDB-lite"/>
    </source>
</evidence>
<feature type="compositionally biased region" description="Basic and acidic residues" evidence="6">
    <location>
        <begin position="663"/>
        <end position="676"/>
    </location>
</feature>
<dbReference type="OrthoDB" id="79252at2759"/>
<evidence type="ECO:0000256" key="2">
    <source>
        <dbReference type="ARBA" id="ARBA00022723"/>
    </source>
</evidence>
<feature type="region of interest" description="Disordered" evidence="6">
    <location>
        <begin position="1004"/>
        <end position="1117"/>
    </location>
</feature>
<feature type="compositionally biased region" description="Basic and acidic residues" evidence="6">
    <location>
        <begin position="226"/>
        <end position="251"/>
    </location>
</feature>
<protein>
    <submittedName>
        <fullName evidence="8">Zinc finger, FYVE/PHD-type</fullName>
    </submittedName>
</protein>
<dbReference type="EMBL" id="LEKV01005121">
    <property type="protein sequence ID" value="KVH89967.1"/>
    <property type="molecule type" value="Genomic_DNA"/>
</dbReference>
<feature type="domain" description="Zinc finger PHD-type" evidence="7">
    <location>
        <begin position="26"/>
        <end position="69"/>
    </location>
</feature>